<accession>A0A7S4A857</accession>
<reference evidence="2" key="2">
    <citation type="submission" date="2021-11" db="EMBL/GenBank/DDBJ databases">
        <authorList>
            <consortium name="Genoscope - CEA"/>
            <person name="William W."/>
        </authorList>
    </citation>
    <scope>NUCLEOTIDE SEQUENCE</scope>
</reference>
<dbReference type="AlphaFoldDB" id="A0A7S4A857"/>
<evidence type="ECO:0000313" key="1">
    <source>
        <dbReference type="EMBL" id="CAE0706971.1"/>
    </source>
</evidence>
<name>A0A7S4A857_9STRA</name>
<dbReference type="OrthoDB" id="270449at2759"/>
<dbReference type="Pfam" id="PF10994">
    <property type="entry name" value="DUF2817"/>
    <property type="match status" value="1"/>
</dbReference>
<dbReference type="Proteomes" id="UP000789595">
    <property type="component" value="Unassembled WGS sequence"/>
</dbReference>
<keyword evidence="3" id="KW-1185">Reference proteome</keyword>
<protein>
    <recommendedName>
        <fullName evidence="4">DUF2817 domain-containing protein</fullName>
    </recommendedName>
</protein>
<organism evidence="1">
    <name type="scientific">Pelagomonas calceolata</name>
    <dbReference type="NCBI Taxonomy" id="35677"/>
    <lineage>
        <taxon>Eukaryota</taxon>
        <taxon>Sar</taxon>
        <taxon>Stramenopiles</taxon>
        <taxon>Ochrophyta</taxon>
        <taxon>Pelagophyceae</taxon>
        <taxon>Pelagomonadales</taxon>
        <taxon>Pelagomonadaceae</taxon>
        <taxon>Pelagomonas</taxon>
    </lineage>
</organism>
<proteinExistence type="predicted"/>
<evidence type="ECO:0000313" key="3">
    <source>
        <dbReference type="Proteomes" id="UP000789595"/>
    </source>
</evidence>
<evidence type="ECO:0008006" key="4">
    <source>
        <dbReference type="Google" id="ProtNLM"/>
    </source>
</evidence>
<sequence length="265" mass="28743">MAYGRRWNEKGVDLNRNALRLSEPFEGLVDRRRDVEDAYAELASLLNPTSWSEAKFWWRALSTVARKGFVATKRVLVSGQYSVPNGLWFGGTELQKSHKYVLKFLGKVVPPSSRIFLVDAHTGLGPSGVDTLMALGDDASLDGVRHVFGEPDGTFLYGETATGAASGYDATIGDVPRGYADRLGWTNARGLTQEFGTVPGLLVARALVRENAAWHHGDEDEQRAAARDVRDAFCVPSAAWQASVVERGVTVARQALAGLAAGRLP</sequence>
<dbReference type="EMBL" id="HBIW01025978">
    <property type="protein sequence ID" value="CAE0706971.1"/>
    <property type="molecule type" value="Transcribed_RNA"/>
</dbReference>
<dbReference type="SUPFAM" id="SSF53187">
    <property type="entry name" value="Zn-dependent exopeptidases"/>
    <property type="match status" value="1"/>
</dbReference>
<dbReference type="EMBL" id="CAKKNE010000005">
    <property type="protein sequence ID" value="CAH0378120.1"/>
    <property type="molecule type" value="Genomic_DNA"/>
</dbReference>
<reference evidence="1" key="1">
    <citation type="submission" date="2021-01" db="EMBL/GenBank/DDBJ databases">
        <authorList>
            <person name="Corre E."/>
            <person name="Pelletier E."/>
            <person name="Niang G."/>
            <person name="Scheremetjew M."/>
            <person name="Finn R."/>
            <person name="Kale V."/>
            <person name="Holt S."/>
            <person name="Cochrane G."/>
            <person name="Meng A."/>
            <person name="Brown T."/>
            <person name="Cohen L."/>
        </authorList>
    </citation>
    <scope>NUCLEOTIDE SEQUENCE</scope>
    <source>
        <strain evidence="1">CCMP1756</strain>
    </source>
</reference>
<evidence type="ECO:0000313" key="2">
    <source>
        <dbReference type="EMBL" id="CAH0378120.1"/>
    </source>
</evidence>
<gene>
    <name evidence="1" type="ORF">PCAL00307_LOCUS22422</name>
    <name evidence="2" type="ORF">PECAL_5P26380</name>
</gene>
<dbReference type="InterPro" id="IPR021259">
    <property type="entry name" value="DUF2817"/>
</dbReference>